<dbReference type="SUPFAM" id="SSF54427">
    <property type="entry name" value="NTF2-like"/>
    <property type="match status" value="1"/>
</dbReference>
<protein>
    <submittedName>
        <fullName evidence="3">Nuclear transport factor 2 family protein</fullName>
    </submittedName>
</protein>
<feature type="transmembrane region" description="Helical" evidence="1">
    <location>
        <begin position="273"/>
        <end position="297"/>
    </location>
</feature>
<dbReference type="Gene3D" id="3.10.450.50">
    <property type="match status" value="1"/>
</dbReference>
<dbReference type="RefSeq" id="WP_344719662.1">
    <property type="nucleotide sequence ID" value="NZ_BAAAUS010000005.1"/>
</dbReference>
<organism evidence="3 4">
    <name type="scientific">Pseudonocardia yunnanensis</name>
    <dbReference type="NCBI Taxonomy" id="58107"/>
    <lineage>
        <taxon>Bacteria</taxon>
        <taxon>Bacillati</taxon>
        <taxon>Actinomycetota</taxon>
        <taxon>Actinomycetes</taxon>
        <taxon>Pseudonocardiales</taxon>
        <taxon>Pseudonocardiaceae</taxon>
        <taxon>Pseudonocardia</taxon>
    </lineage>
</organism>
<dbReference type="EMBL" id="JBHUCO010000079">
    <property type="protein sequence ID" value="MFD1524268.1"/>
    <property type="molecule type" value="Genomic_DNA"/>
</dbReference>
<name>A0ABW4FB09_9PSEU</name>
<keyword evidence="4" id="KW-1185">Reference proteome</keyword>
<dbReference type="Pfam" id="PF12680">
    <property type="entry name" value="SnoaL_2"/>
    <property type="match status" value="1"/>
</dbReference>
<keyword evidence="1" id="KW-0812">Transmembrane</keyword>
<keyword evidence="1" id="KW-1133">Transmembrane helix</keyword>
<sequence>MSIADTSATVPSAVHRQVVGLFAAGWRQPDPHAWDELLADDVDLHQPLMADGVGRVHWQQEFARLQAFLPDLRGEIAGWAASDDTIYVDVHCVATAGGLPLQFRALDRLTVTPDGTVTRRDSFFDPTPLVRALLMRPAAWAAWWRSGVAPFAGRRTLVGRHAINGGDEPARTTTPAGRTELRRPRPLWLGVIRGCVGVTTLARPRLAYRCLGSHGEPSAGGFLARAFGARELAIALATLSSDPRTARVGVRLGMVADAADVASILLGRRRRGLPAGAALVIGGAAALFATAGAAVLADGDIIEHRGRRREDRLQRPRQETERS</sequence>
<reference evidence="4" key="1">
    <citation type="journal article" date="2019" name="Int. J. Syst. Evol. Microbiol.">
        <title>The Global Catalogue of Microorganisms (GCM) 10K type strain sequencing project: providing services to taxonomists for standard genome sequencing and annotation.</title>
        <authorList>
            <consortium name="The Broad Institute Genomics Platform"/>
            <consortium name="The Broad Institute Genome Sequencing Center for Infectious Disease"/>
            <person name="Wu L."/>
            <person name="Ma J."/>
        </authorList>
    </citation>
    <scope>NUCLEOTIDE SEQUENCE [LARGE SCALE GENOMIC DNA]</scope>
    <source>
        <strain evidence="4">CCM 7043</strain>
    </source>
</reference>
<comment type="caution">
    <text evidence="3">The sequence shown here is derived from an EMBL/GenBank/DDBJ whole genome shotgun (WGS) entry which is preliminary data.</text>
</comment>
<gene>
    <name evidence="3" type="ORF">ACFSJD_42740</name>
</gene>
<feature type="domain" description="SnoaL-like" evidence="2">
    <location>
        <begin position="22"/>
        <end position="119"/>
    </location>
</feature>
<evidence type="ECO:0000259" key="2">
    <source>
        <dbReference type="Pfam" id="PF12680"/>
    </source>
</evidence>
<proteinExistence type="predicted"/>
<dbReference type="InterPro" id="IPR037401">
    <property type="entry name" value="SnoaL-like"/>
</dbReference>
<accession>A0ABW4FB09</accession>
<keyword evidence="1" id="KW-0472">Membrane</keyword>
<evidence type="ECO:0000313" key="4">
    <source>
        <dbReference type="Proteomes" id="UP001597114"/>
    </source>
</evidence>
<evidence type="ECO:0000313" key="3">
    <source>
        <dbReference type="EMBL" id="MFD1524268.1"/>
    </source>
</evidence>
<evidence type="ECO:0000256" key="1">
    <source>
        <dbReference type="SAM" id="Phobius"/>
    </source>
</evidence>
<dbReference type="InterPro" id="IPR032710">
    <property type="entry name" value="NTF2-like_dom_sf"/>
</dbReference>
<dbReference type="Proteomes" id="UP001597114">
    <property type="component" value="Unassembled WGS sequence"/>
</dbReference>